<sequence length="336" mass="39100">MFDQRRSYLATLITSSLLSFGFGSVVYHNRFVASFGRDTKSVEIVTETITERSRMLCADRCMSRTLCVGFNSRRMPNGRRECELIQGPSELNNIQREADSVFYRIVNMRFPRDCADYYTMYGYNDSGKYTIDVWYKEKNYPTEVYCDMERFGGQWMIAISRYNGSLDFNRNWTDYKTGFGDVNWEYYIGNDVLHKLSVSRPHEMLVKMESFSGETRYAQYERFLVDSEEENYKIHLSGYIGDAGNAFIYHNGMSFSTFDEDNDLSNYNCAATYHGGFWYKACSTVRLTGRWGESPADETMNGTDGLITYHQGIIWSTWLTFLNHPKTAVMMIRPIV</sequence>
<accession>A0AAD9N6G0</accession>
<gene>
    <name evidence="2" type="ORF">LSH36_195g07005</name>
</gene>
<dbReference type="PANTHER" id="PTHR19143:SF327">
    <property type="entry name" value="FI21813P1-RELATED"/>
    <property type="match status" value="1"/>
</dbReference>
<comment type="caution">
    <text evidence="2">The sequence shown here is derived from an EMBL/GenBank/DDBJ whole genome shotgun (WGS) entry which is preliminary data.</text>
</comment>
<evidence type="ECO:0000313" key="2">
    <source>
        <dbReference type="EMBL" id="KAK2157238.1"/>
    </source>
</evidence>
<dbReference type="SUPFAM" id="SSF56496">
    <property type="entry name" value="Fibrinogen C-terminal domain-like"/>
    <property type="match status" value="1"/>
</dbReference>
<dbReference type="Gene3D" id="3.90.215.10">
    <property type="entry name" value="Gamma Fibrinogen, chain A, domain 1"/>
    <property type="match status" value="1"/>
</dbReference>
<dbReference type="AlphaFoldDB" id="A0AAD9N6G0"/>
<dbReference type="PROSITE" id="PS51406">
    <property type="entry name" value="FIBRINOGEN_C_2"/>
    <property type="match status" value="1"/>
</dbReference>
<dbReference type="InterPro" id="IPR050373">
    <property type="entry name" value="Fibrinogen_C-term_domain"/>
</dbReference>
<keyword evidence="3" id="KW-1185">Reference proteome</keyword>
<dbReference type="InterPro" id="IPR002181">
    <property type="entry name" value="Fibrinogen_a/b/g_C_dom"/>
</dbReference>
<evidence type="ECO:0000313" key="3">
    <source>
        <dbReference type="Proteomes" id="UP001208570"/>
    </source>
</evidence>
<dbReference type="CDD" id="cd00087">
    <property type="entry name" value="FReD"/>
    <property type="match status" value="1"/>
</dbReference>
<name>A0AAD9N6G0_9ANNE</name>
<proteinExistence type="predicted"/>
<organism evidence="2 3">
    <name type="scientific">Paralvinella palmiformis</name>
    <dbReference type="NCBI Taxonomy" id="53620"/>
    <lineage>
        <taxon>Eukaryota</taxon>
        <taxon>Metazoa</taxon>
        <taxon>Spiralia</taxon>
        <taxon>Lophotrochozoa</taxon>
        <taxon>Annelida</taxon>
        <taxon>Polychaeta</taxon>
        <taxon>Sedentaria</taxon>
        <taxon>Canalipalpata</taxon>
        <taxon>Terebellida</taxon>
        <taxon>Terebelliformia</taxon>
        <taxon>Alvinellidae</taxon>
        <taxon>Paralvinella</taxon>
    </lineage>
</organism>
<dbReference type="EMBL" id="JAODUP010000195">
    <property type="protein sequence ID" value="KAK2157238.1"/>
    <property type="molecule type" value="Genomic_DNA"/>
</dbReference>
<feature type="domain" description="Fibrinogen C-terminal" evidence="1">
    <location>
        <begin position="105"/>
        <end position="336"/>
    </location>
</feature>
<dbReference type="Pfam" id="PF00147">
    <property type="entry name" value="Fibrinogen_C"/>
    <property type="match status" value="1"/>
</dbReference>
<protein>
    <recommendedName>
        <fullName evidence="1">Fibrinogen C-terminal domain-containing protein</fullName>
    </recommendedName>
</protein>
<dbReference type="InterPro" id="IPR036056">
    <property type="entry name" value="Fibrinogen-like_C"/>
</dbReference>
<dbReference type="SMART" id="SM00186">
    <property type="entry name" value="FBG"/>
    <property type="match status" value="1"/>
</dbReference>
<dbReference type="InterPro" id="IPR014716">
    <property type="entry name" value="Fibrinogen_a/b/g_C_1"/>
</dbReference>
<evidence type="ECO:0000259" key="1">
    <source>
        <dbReference type="PROSITE" id="PS51406"/>
    </source>
</evidence>
<dbReference type="Proteomes" id="UP001208570">
    <property type="component" value="Unassembled WGS sequence"/>
</dbReference>
<reference evidence="2" key="1">
    <citation type="journal article" date="2023" name="Mol. Biol. Evol.">
        <title>Third-Generation Sequencing Reveals the Adaptive Role of the Epigenome in Three Deep-Sea Polychaetes.</title>
        <authorList>
            <person name="Perez M."/>
            <person name="Aroh O."/>
            <person name="Sun Y."/>
            <person name="Lan Y."/>
            <person name="Juniper S.K."/>
            <person name="Young C.R."/>
            <person name="Angers B."/>
            <person name="Qian P.Y."/>
        </authorList>
    </citation>
    <scope>NUCLEOTIDE SEQUENCE</scope>
    <source>
        <strain evidence="2">P08H-3</strain>
    </source>
</reference>
<dbReference type="GO" id="GO:0005615">
    <property type="term" value="C:extracellular space"/>
    <property type="evidence" value="ECO:0007669"/>
    <property type="project" value="TreeGrafter"/>
</dbReference>
<dbReference type="PANTHER" id="PTHR19143">
    <property type="entry name" value="FIBRINOGEN/TENASCIN/ANGIOPOEITIN"/>
    <property type="match status" value="1"/>
</dbReference>